<dbReference type="GO" id="GO:0036503">
    <property type="term" value="P:ERAD pathway"/>
    <property type="evidence" value="ECO:0007669"/>
    <property type="project" value="TreeGrafter"/>
</dbReference>
<evidence type="ECO:0000259" key="10">
    <source>
        <dbReference type="PROSITE" id="PS50089"/>
    </source>
</evidence>
<evidence type="ECO:0000256" key="2">
    <source>
        <dbReference type="ARBA" id="ARBA00022692"/>
    </source>
</evidence>
<dbReference type="GO" id="GO:0008270">
    <property type="term" value="F:zinc ion binding"/>
    <property type="evidence" value="ECO:0007669"/>
    <property type="project" value="UniProtKB-KW"/>
</dbReference>
<evidence type="ECO:0000256" key="6">
    <source>
        <dbReference type="ARBA" id="ARBA00022989"/>
    </source>
</evidence>
<keyword evidence="4 8" id="KW-0863">Zinc-finger</keyword>
<dbReference type="InterPro" id="IPR001841">
    <property type="entry name" value="Znf_RING"/>
</dbReference>
<dbReference type="SUPFAM" id="SSF57850">
    <property type="entry name" value="RING/U-box"/>
    <property type="match status" value="1"/>
</dbReference>
<dbReference type="GO" id="GO:0043161">
    <property type="term" value="P:proteasome-mediated ubiquitin-dependent protein catabolic process"/>
    <property type="evidence" value="ECO:0007669"/>
    <property type="project" value="TreeGrafter"/>
</dbReference>
<organism evidence="11 12">
    <name type="scientific">Rotaria socialis</name>
    <dbReference type="NCBI Taxonomy" id="392032"/>
    <lineage>
        <taxon>Eukaryota</taxon>
        <taxon>Metazoa</taxon>
        <taxon>Spiralia</taxon>
        <taxon>Gnathifera</taxon>
        <taxon>Rotifera</taxon>
        <taxon>Eurotatoria</taxon>
        <taxon>Bdelloidea</taxon>
        <taxon>Philodinida</taxon>
        <taxon>Philodinidae</taxon>
        <taxon>Rotaria</taxon>
    </lineage>
</organism>
<dbReference type="InterPro" id="IPR025754">
    <property type="entry name" value="TRC8_N_dom"/>
</dbReference>
<dbReference type="SMART" id="SM00184">
    <property type="entry name" value="RING"/>
    <property type="match status" value="1"/>
</dbReference>
<feature type="non-terminal residue" evidence="11">
    <location>
        <position position="1"/>
    </location>
</feature>
<keyword evidence="6 9" id="KW-1133">Transmembrane helix</keyword>
<comment type="subcellular location">
    <subcellularLocation>
        <location evidence="1">Membrane</location>
        <topology evidence="1">Multi-pass membrane protein</topology>
    </subcellularLocation>
</comment>
<feature type="domain" description="RING-type" evidence="10">
    <location>
        <begin position="175"/>
        <end position="214"/>
    </location>
</feature>
<dbReference type="InterPro" id="IPR013083">
    <property type="entry name" value="Znf_RING/FYVE/PHD"/>
</dbReference>
<protein>
    <recommendedName>
        <fullName evidence="10">RING-type domain-containing protein</fullName>
    </recommendedName>
</protein>
<accession>A0A821HIK3</accession>
<comment type="caution">
    <text evidence="11">The sequence shown here is derived from an EMBL/GenBank/DDBJ whole genome shotgun (WGS) entry which is preliminary data.</text>
</comment>
<dbReference type="Proteomes" id="UP000663862">
    <property type="component" value="Unassembled WGS sequence"/>
</dbReference>
<sequence length="226" mass="26157">SMLKLYFSRNFLHSFHHRHIYTCLSILFIIISYTTVLWNLTSISTWLLAVTAFSLELIVRLLASLAQYTLYVLDAYRCLSNADSFDEYIFRIKAITSCCEFILGVFLLCNGFYILCFEARGALRAFMLAIHAHLNIIKNFRRGWQILRNRRSAWDNVNHLPLATEEQIQNYNDICSICHNILTIGNTCITPCSHLFHQKCLQKAFYATPNCALCLRPIVTNEKNGQ</sequence>
<feature type="transmembrane region" description="Helical" evidence="9">
    <location>
        <begin position="20"/>
        <end position="40"/>
    </location>
</feature>
<dbReference type="GO" id="GO:0061630">
    <property type="term" value="F:ubiquitin protein ligase activity"/>
    <property type="evidence" value="ECO:0007669"/>
    <property type="project" value="TreeGrafter"/>
</dbReference>
<evidence type="ECO:0000256" key="8">
    <source>
        <dbReference type="PROSITE-ProRule" id="PRU00175"/>
    </source>
</evidence>
<keyword evidence="7 9" id="KW-0472">Membrane</keyword>
<evidence type="ECO:0000313" key="11">
    <source>
        <dbReference type="EMBL" id="CAF4688554.1"/>
    </source>
</evidence>
<dbReference type="Pfam" id="PF13705">
    <property type="entry name" value="TRC8_N"/>
    <property type="match status" value="1"/>
</dbReference>
<evidence type="ECO:0000313" key="12">
    <source>
        <dbReference type="Proteomes" id="UP000663862"/>
    </source>
</evidence>
<dbReference type="Pfam" id="PF13639">
    <property type="entry name" value="zf-RING_2"/>
    <property type="match status" value="1"/>
</dbReference>
<keyword evidence="5" id="KW-0862">Zinc</keyword>
<proteinExistence type="predicted"/>
<dbReference type="Gene3D" id="3.30.40.10">
    <property type="entry name" value="Zinc/RING finger domain, C3HC4 (zinc finger)"/>
    <property type="match status" value="1"/>
</dbReference>
<gene>
    <name evidence="11" type="ORF">TSG867_LOCUS32745</name>
</gene>
<dbReference type="PANTHER" id="PTHR22763">
    <property type="entry name" value="RING ZINC FINGER PROTEIN"/>
    <property type="match status" value="1"/>
</dbReference>
<dbReference type="InterPro" id="IPR050731">
    <property type="entry name" value="HRD1_E3_ubiq-ligases"/>
</dbReference>
<evidence type="ECO:0000256" key="9">
    <source>
        <dbReference type="SAM" id="Phobius"/>
    </source>
</evidence>
<feature type="transmembrane region" description="Helical" evidence="9">
    <location>
        <begin position="46"/>
        <end position="73"/>
    </location>
</feature>
<dbReference type="EMBL" id="CAJOBQ010008105">
    <property type="protein sequence ID" value="CAF4688554.1"/>
    <property type="molecule type" value="Genomic_DNA"/>
</dbReference>
<evidence type="ECO:0000256" key="1">
    <source>
        <dbReference type="ARBA" id="ARBA00004141"/>
    </source>
</evidence>
<keyword evidence="3" id="KW-0479">Metal-binding</keyword>
<evidence type="ECO:0000256" key="7">
    <source>
        <dbReference type="ARBA" id="ARBA00023136"/>
    </source>
</evidence>
<dbReference type="AlphaFoldDB" id="A0A821HIK3"/>
<feature type="transmembrane region" description="Helical" evidence="9">
    <location>
        <begin position="94"/>
        <end position="115"/>
    </location>
</feature>
<keyword evidence="2 9" id="KW-0812">Transmembrane</keyword>
<reference evidence="11" key="1">
    <citation type="submission" date="2021-02" db="EMBL/GenBank/DDBJ databases">
        <authorList>
            <person name="Nowell W R."/>
        </authorList>
    </citation>
    <scope>NUCLEOTIDE SEQUENCE</scope>
</reference>
<name>A0A821HIK3_9BILA</name>
<evidence type="ECO:0000256" key="5">
    <source>
        <dbReference type="ARBA" id="ARBA00022833"/>
    </source>
</evidence>
<dbReference type="GO" id="GO:0036513">
    <property type="term" value="C:Derlin-1 retrotranslocation complex"/>
    <property type="evidence" value="ECO:0007669"/>
    <property type="project" value="TreeGrafter"/>
</dbReference>
<evidence type="ECO:0000256" key="4">
    <source>
        <dbReference type="ARBA" id="ARBA00022771"/>
    </source>
</evidence>
<dbReference type="PROSITE" id="PS50089">
    <property type="entry name" value="ZF_RING_2"/>
    <property type="match status" value="1"/>
</dbReference>
<dbReference type="PANTHER" id="PTHR22763:SF163">
    <property type="entry name" value="E3 UBIQUITIN-PROTEIN LIGASE RNF139"/>
    <property type="match status" value="1"/>
</dbReference>
<evidence type="ECO:0000256" key="3">
    <source>
        <dbReference type="ARBA" id="ARBA00022723"/>
    </source>
</evidence>